<dbReference type="EMBL" id="JABBJJ010000418">
    <property type="protein sequence ID" value="NMO22403.1"/>
    <property type="molecule type" value="Genomic_DNA"/>
</dbReference>
<dbReference type="InterPro" id="IPR036628">
    <property type="entry name" value="Clp_N_dom_sf"/>
</dbReference>
<dbReference type="AlphaFoldDB" id="A0A848LYI3"/>
<keyword evidence="2" id="KW-0547">Nucleotide-binding</keyword>
<gene>
    <name evidence="2" type="ORF">HG543_47245</name>
</gene>
<evidence type="ECO:0000313" key="3">
    <source>
        <dbReference type="Proteomes" id="UP000518300"/>
    </source>
</evidence>
<reference evidence="2 3" key="1">
    <citation type="submission" date="2020-04" db="EMBL/GenBank/DDBJ databases">
        <title>Draft genome of Pyxidicoccus fallax type strain.</title>
        <authorList>
            <person name="Whitworth D.E."/>
        </authorList>
    </citation>
    <scope>NUCLEOTIDE SEQUENCE [LARGE SCALE GENOMIC DNA]</scope>
    <source>
        <strain evidence="2 3">DSM 14698</strain>
    </source>
</reference>
<keyword evidence="2" id="KW-0067">ATP-binding</keyword>
<keyword evidence="2" id="KW-0645">Protease</keyword>
<dbReference type="GO" id="GO:0006508">
    <property type="term" value="P:proteolysis"/>
    <property type="evidence" value="ECO:0007669"/>
    <property type="project" value="UniProtKB-KW"/>
</dbReference>
<keyword evidence="2" id="KW-0378">Hydrolase</keyword>
<dbReference type="GO" id="GO:0005524">
    <property type="term" value="F:ATP binding"/>
    <property type="evidence" value="ECO:0007669"/>
    <property type="project" value="UniProtKB-KW"/>
</dbReference>
<sequence>MVDSTDLAQVLHEANDIAQSVVQRLTSAHVLLALFTVENRAQLLLKERGVDEDSLLQLLTSAPTESDGVVRELREKTREIATSLGSGEADCLHLLIAVTRVRCAANELLQLAGLDLATLRTTAMAFFTSGRMPRFLQTGRAQALGHRPPVSRPVGAPPSPLPLSAVAVSMPRAIPGAPPTPLPSRPSRSTPALSPRDLIDVDDSESVSSAPVLPPA</sequence>
<evidence type="ECO:0000313" key="2">
    <source>
        <dbReference type="EMBL" id="NMO22403.1"/>
    </source>
</evidence>
<keyword evidence="3" id="KW-1185">Reference proteome</keyword>
<feature type="non-terminal residue" evidence="2">
    <location>
        <position position="216"/>
    </location>
</feature>
<dbReference type="GO" id="GO:0008233">
    <property type="term" value="F:peptidase activity"/>
    <property type="evidence" value="ECO:0007669"/>
    <property type="project" value="UniProtKB-KW"/>
</dbReference>
<name>A0A848LYI3_9BACT</name>
<accession>A0A848LYI3</accession>
<protein>
    <submittedName>
        <fullName evidence="2">ATP-dependent Clp protease ATP-binding subunit</fullName>
    </submittedName>
</protein>
<dbReference type="RefSeq" id="WP_281404543.1">
    <property type="nucleotide sequence ID" value="NZ_JABBJJ010000418.1"/>
</dbReference>
<comment type="caution">
    <text evidence="2">The sequence shown here is derived from an EMBL/GenBank/DDBJ whole genome shotgun (WGS) entry which is preliminary data.</text>
</comment>
<dbReference type="Proteomes" id="UP000518300">
    <property type="component" value="Unassembled WGS sequence"/>
</dbReference>
<organism evidence="2 3">
    <name type="scientific">Pyxidicoccus fallax</name>
    <dbReference type="NCBI Taxonomy" id="394095"/>
    <lineage>
        <taxon>Bacteria</taxon>
        <taxon>Pseudomonadati</taxon>
        <taxon>Myxococcota</taxon>
        <taxon>Myxococcia</taxon>
        <taxon>Myxococcales</taxon>
        <taxon>Cystobacterineae</taxon>
        <taxon>Myxococcaceae</taxon>
        <taxon>Pyxidicoccus</taxon>
    </lineage>
</organism>
<evidence type="ECO:0000256" key="1">
    <source>
        <dbReference type="SAM" id="MobiDB-lite"/>
    </source>
</evidence>
<feature type="region of interest" description="Disordered" evidence="1">
    <location>
        <begin position="142"/>
        <end position="216"/>
    </location>
</feature>
<proteinExistence type="predicted"/>
<feature type="compositionally biased region" description="Low complexity" evidence="1">
    <location>
        <begin position="185"/>
        <end position="195"/>
    </location>
</feature>
<dbReference type="SUPFAM" id="SSF81923">
    <property type="entry name" value="Double Clp-N motif"/>
    <property type="match status" value="1"/>
</dbReference>